<evidence type="ECO:0000256" key="6">
    <source>
        <dbReference type="SAM" id="SignalP"/>
    </source>
</evidence>
<evidence type="ECO:0000256" key="2">
    <source>
        <dbReference type="ARBA" id="ARBA00022692"/>
    </source>
</evidence>
<reference evidence="8" key="1">
    <citation type="submission" date="2020-05" db="UniProtKB">
        <authorList>
            <consortium name="EnsemblMetazoa"/>
        </authorList>
    </citation>
    <scope>IDENTIFICATION</scope>
    <source>
        <strain evidence="8">Jacobina</strain>
    </source>
</reference>
<evidence type="ECO:0000256" key="4">
    <source>
        <dbReference type="ARBA" id="ARBA00023136"/>
    </source>
</evidence>
<comment type="subcellular location">
    <subcellularLocation>
        <location evidence="1">Membrane</location>
        <topology evidence="1">Multi-pass membrane protein</topology>
    </subcellularLocation>
</comment>
<keyword evidence="6" id="KW-0732">Signal</keyword>
<evidence type="ECO:0000313" key="9">
    <source>
        <dbReference type="Proteomes" id="UP000092461"/>
    </source>
</evidence>
<feature type="transmembrane region" description="Helical" evidence="5">
    <location>
        <begin position="154"/>
        <end position="180"/>
    </location>
</feature>
<dbReference type="InterPro" id="IPR000832">
    <property type="entry name" value="GPCR_2_secretin-like"/>
</dbReference>
<feature type="transmembrane region" description="Helical" evidence="5">
    <location>
        <begin position="346"/>
        <end position="366"/>
    </location>
</feature>
<feature type="signal peptide" evidence="6">
    <location>
        <begin position="1"/>
        <end position="23"/>
    </location>
</feature>
<evidence type="ECO:0000256" key="3">
    <source>
        <dbReference type="ARBA" id="ARBA00022989"/>
    </source>
</evidence>
<keyword evidence="9" id="KW-1185">Reference proteome</keyword>
<dbReference type="EMBL" id="AJWK01030099">
    <property type="status" value="NOT_ANNOTATED_CDS"/>
    <property type="molecule type" value="Genomic_DNA"/>
</dbReference>
<keyword evidence="2 5" id="KW-0812">Transmembrane</keyword>
<evidence type="ECO:0000256" key="1">
    <source>
        <dbReference type="ARBA" id="ARBA00004141"/>
    </source>
</evidence>
<dbReference type="Proteomes" id="UP000092461">
    <property type="component" value="Unassembled WGS sequence"/>
</dbReference>
<organism evidence="8 9">
    <name type="scientific">Lutzomyia longipalpis</name>
    <name type="common">Sand fly</name>
    <dbReference type="NCBI Taxonomy" id="7200"/>
    <lineage>
        <taxon>Eukaryota</taxon>
        <taxon>Metazoa</taxon>
        <taxon>Ecdysozoa</taxon>
        <taxon>Arthropoda</taxon>
        <taxon>Hexapoda</taxon>
        <taxon>Insecta</taxon>
        <taxon>Pterygota</taxon>
        <taxon>Neoptera</taxon>
        <taxon>Endopterygota</taxon>
        <taxon>Diptera</taxon>
        <taxon>Nematocera</taxon>
        <taxon>Psychodoidea</taxon>
        <taxon>Psychodidae</taxon>
        <taxon>Lutzomyia</taxon>
        <taxon>Lutzomyia</taxon>
    </lineage>
</organism>
<proteinExistence type="predicted"/>
<evidence type="ECO:0000256" key="5">
    <source>
        <dbReference type="SAM" id="Phobius"/>
    </source>
</evidence>
<accession>A0A1B0CV46</accession>
<feature type="transmembrane region" description="Helical" evidence="5">
    <location>
        <begin position="230"/>
        <end position="252"/>
    </location>
</feature>
<dbReference type="EMBL" id="AJWK01030098">
    <property type="status" value="NOT_ANNOTATED_CDS"/>
    <property type="molecule type" value="Genomic_DNA"/>
</dbReference>
<feature type="transmembrane region" description="Helical" evidence="5">
    <location>
        <begin position="88"/>
        <end position="108"/>
    </location>
</feature>
<dbReference type="GO" id="GO:0004930">
    <property type="term" value="F:G protein-coupled receptor activity"/>
    <property type="evidence" value="ECO:0007669"/>
    <property type="project" value="InterPro"/>
</dbReference>
<dbReference type="Pfam" id="PF00002">
    <property type="entry name" value="7tm_2"/>
    <property type="match status" value="1"/>
</dbReference>
<evidence type="ECO:0000313" key="8">
    <source>
        <dbReference type="EnsemblMetazoa" id="LLOJ008831-PA"/>
    </source>
</evidence>
<keyword evidence="4 5" id="KW-0472">Membrane</keyword>
<feature type="transmembrane region" description="Helical" evidence="5">
    <location>
        <begin position="321"/>
        <end position="340"/>
    </location>
</feature>
<dbReference type="GO" id="GO:0016020">
    <property type="term" value="C:membrane"/>
    <property type="evidence" value="ECO:0007669"/>
    <property type="project" value="UniProtKB-SubCell"/>
</dbReference>
<evidence type="ECO:0000259" key="7">
    <source>
        <dbReference type="PROSITE" id="PS50261"/>
    </source>
</evidence>
<dbReference type="Gene3D" id="1.20.1070.10">
    <property type="entry name" value="Rhodopsin 7-helix transmembrane proteins"/>
    <property type="match status" value="1"/>
</dbReference>
<dbReference type="InterPro" id="IPR017981">
    <property type="entry name" value="GPCR_2-like_7TM"/>
</dbReference>
<dbReference type="PANTHER" id="PTHR45902:SF4">
    <property type="entry name" value="G-PROTEIN COUPLED RECEPTORS FAMILY 2 PROFILE 2 DOMAIN-CONTAINING PROTEIN"/>
    <property type="match status" value="1"/>
</dbReference>
<dbReference type="VEuPathDB" id="VectorBase:LLONM1_001056"/>
<keyword evidence="3 5" id="KW-1133">Transmembrane helix</keyword>
<dbReference type="PANTHER" id="PTHR45902">
    <property type="entry name" value="LATROPHILIN RECEPTOR-LIKE PROTEIN A"/>
    <property type="match status" value="1"/>
</dbReference>
<dbReference type="GO" id="GO:0007166">
    <property type="term" value="P:cell surface receptor signaling pathway"/>
    <property type="evidence" value="ECO:0007669"/>
    <property type="project" value="InterPro"/>
</dbReference>
<dbReference type="PROSITE" id="PS50261">
    <property type="entry name" value="G_PROTEIN_RECEP_F2_4"/>
    <property type="match status" value="1"/>
</dbReference>
<dbReference type="VEuPathDB" id="VectorBase:LLOJ008831"/>
<dbReference type="EnsemblMetazoa" id="LLOJ008831-RA">
    <property type="protein sequence ID" value="LLOJ008831-PA"/>
    <property type="gene ID" value="LLOJ008831"/>
</dbReference>
<protein>
    <recommendedName>
        <fullName evidence="7">G-protein coupled receptors family 2 profile 2 domain-containing protein</fullName>
    </recommendedName>
</protein>
<feature type="domain" description="G-protein coupled receptors family 2 profile 2" evidence="7">
    <location>
        <begin position="86"/>
        <end position="360"/>
    </location>
</feature>
<dbReference type="AlphaFoldDB" id="A0A1B0CV46"/>
<feature type="transmembrane region" description="Helical" evidence="5">
    <location>
        <begin position="120"/>
        <end position="142"/>
    </location>
</feature>
<dbReference type="InterPro" id="IPR053231">
    <property type="entry name" value="GPCR_LN-TM7"/>
</dbReference>
<sequence length="446" mass="50509">MQSVWKLSCLLPLFVLFFTSCLSEVNISKNEDLIYYDYSEEEGNPRNFDTVDQEMNEAIDRDFQEHNAIDNIMYIYGSERKTVSGKNILSVGSTIALLAQTMTIILIYVRNRKLPRRNVFYPIVINFLCVSFSANFVFIVGVQASSGSAFSCEIIALVIHFLHLSVALWGLIYIQTIYVFMETDTGPNMRQTYLTAYGLPIFYITFSYILTGNGYETRHFCWLSVHRGMIVNYLIPISLLIVTTTILATITLRNLRRKQQEGFVEDFGGVVMEGLSQSTAECRRDQYDSKFELESLSLADLSIQSSLEVEDYIGFRSAVRVSLIFEPLFSICWFLGVVALENRDTWTMPIVYVVTFNILNWSLLLARNKICPIMNVSQPLVDTTLATETARKVDELIENGTVKGAMNHTPCTDTIPLLVSNHTRDCPEVIISSPSKTGKTQSSVPE</sequence>
<feature type="chain" id="PRO_5008406280" description="G-protein coupled receptors family 2 profile 2 domain-containing protein" evidence="6">
    <location>
        <begin position="24"/>
        <end position="446"/>
    </location>
</feature>
<dbReference type="PROSITE" id="PS51257">
    <property type="entry name" value="PROKAR_LIPOPROTEIN"/>
    <property type="match status" value="1"/>
</dbReference>
<feature type="transmembrane region" description="Helical" evidence="5">
    <location>
        <begin position="192"/>
        <end position="210"/>
    </location>
</feature>
<name>A0A1B0CV46_LUTLO</name>